<keyword evidence="2" id="KW-0564">Palmitate</keyword>
<dbReference type="GO" id="GO:0005886">
    <property type="term" value="C:plasma membrane"/>
    <property type="evidence" value="ECO:0007669"/>
    <property type="project" value="UniProtKB-SubCell"/>
</dbReference>
<dbReference type="InterPro" id="IPR010131">
    <property type="entry name" value="MdtP/NodT-like"/>
</dbReference>
<keyword evidence="2" id="KW-0449">Lipoprotein</keyword>
<dbReference type="Pfam" id="PF02321">
    <property type="entry name" value="OEP"/>
    <property type="match status" value="2"/>
</dbReference>
<keyword evidence="2" id="KW-1134">Transmembrane beta strand</keyword>
<gene>
    <name evidence="3" type="ORF">D3F03_10135</name>
</gene>
<evidence type="ECO:0000256" key="1">
    <source>
        <dbReference type="ARBA" id="ARBA00007613"/>
    </source>
</evidence>
<dbReference type="OrthoDB" id="9770517at2"/>
<name>A0A398CFF1_9BURK</name>
<evidence type="ECO:0000256" key="2">
    <source>
        <dbReference type="RuleBase" id="RU362097"/>
    </source>
</evidence>
<evidence type="ECO:0000313" key="3">
    <source>
        <dbReference type="EMBL" id="RID98840.1"/>
    </source>
</evidence>
<proteinExistence type="inferred from homology"/>
<evidence type="ECO:0000313" key="4">
    <source>
        <dbReference type="Proteomes" id="UP000266302"/>
    </source>
</evidence>
<organism evidence="3 4">
    <name type="scientific">Simplicispira hankyongi</name>
    <dbReference type="NCBI Taxonomy" id="2315688"/>
    <lineage>
        <taxon>Bacteria</taxon>
        <taxon>Pseudomonadati</taxon>
        <taxon>Pseudomonadota</taxon>
        <taxon>Betaproteobacteria</taxon>
        <taxon>Burkholderiales</taxon>
        <taxon>Comamonadaceae</taxon>
        <taxon>Simplicispira</taxon>
    </lineage>
</organism>
<comment type="similarity">
    <text evidence="1 2">Belongs to the outer membrane factor (OMF) (TC 1.B.17) family.</text>
</comment>
<comment type="caution">
    <text evidence="3">The sequence shown here is derived from an EMBL/GenBank/DDBJ whole genome shotgun (WGS) entry which is preliminary data.</text>
</comment>
<keyword evidence="2" id="KW-0472">Membrane</keyword>
<dbReference type="PROSITE" id="PS51257">
    <property type="entry name" value="PROKAR_LIPOPROTEIN"/>
    <property type="match status" value="1"/>
</dbReference>
<comment type="subcellular location">
    <subcellularLocation>
        <location evidence="2">Cell membrane</location>
        <topology evidence="2">Lipid-anchor</topology>
    </subcellularLocation>
</comment>
<dbReference type="Gene3D" id="2.20.200.10">
    <property type="entry name" value="Outer membrane efflux proteins (OEP)"/>
    <property type="match status" value="1"/>
</dbReference>
<dbReference type="EMBL" id="QXJC01000003">
    <property type="protein sequence ID" value="RID98840.1"/>
    <property type="molecule type" value="Genomic_DNA"/>
</dbReference>
<sequence length="486" mass="51786">MRPLPAHALRGRNPFLLVITVSLCLSMAGCMNLAPATATPALPVPATLNVAGQDTRDQAAAQPTAHSLEQAEAIGWVQAPALRQVLALALANNRDLHLALTNIEKARAQYGVQQADQVPTLAATVQGTRSRTAQDLTTAGHAQTTSQLSAQIGFASYELDFWGRVRNLNEAALQQFLQTTENQRNVQITLVADVANAWLTFSADQARLQLAQDTLQSRRKAYAITQRIYELGATSGLVLAQNQTTVDTARGDVAAFSSQVERDRNALQLLVGGPVPEVLLPAPLTSDTPSAAALADVAAPLPSSRLLARPDIQAAEYGLRAASANIGVARAALFPSISLTASAGSASTELSSLFSAGNGTWSFVPLVRLPIFDGGRNRANVQVAEANEQLALTQYEKTVQTAFRETADALADRARWAERLEAQASLLAATQKAFDLSEARFKAGVDNYLSVLDAQRSLYAAQQTQITLQLAEQANRITLYKVLGGS</sequence>
<keyword evidence="4" id="KW-1185">Reference proteome</keyword>
<reference evidence="3 4" key="1">
    <citation type="submission" date="2018-09" db="EMBL/GenBank/DDBJ databases">
        <title>Draft genome of Simplicispira sp. NY-02.</title>
        <authorList>
            <person name="Im W.T."/>
        </authorList>
    </citation>
    <scope>NUCLEOTIDE SEQUENCE [LARGE SCALE GENOMIC DNA]</scope>
    <source>
        <strain evidence="3 4">NY-02</strain>
    </source>
</reference>
<dbReference type="PANTHER" id="PTHR30203">
    <property type="entry name" value="OUTER MEMBRANE CATION EFFLUX PROTEIN"/>
    <property type="match status" value="1"/>
</dbReference>
<dbReference type="SUPFAM" id="SSF56954">
    <property type="entry name" value="Outer membrane efflux proteins (OEP)"/>
    <property type="match status" value="1"/>
</dbReference>
<protein>
    <submittedName>
        <fullName evidence="3">Efflux transporter outer membrane subunit</fullName>
    </submittedName>
</protein>
<dbReference type="PANTHER" id="PTHR30203:SF32">
    <property type="entry name" value="CATION EFFLUX SYSTEM PROTEIN CUSC"/>
    <property type="match status" value="1"/>
</dbReference>
<dbReference type="InterPro" id="IPR003423">
    <property type="entry name" value="OMP_efflux"/>
</dbReference>
<dbReference type="NCBIfam" id="TIGR01845">
    <property type="entry name" value="outer_NodT"/>
    <property type="match status" value="1"/>
</dbReference>
<dbReference type="GO" id="GO:0015562">
    <property type="term" value="F:efflux transmembrane transporter activity"/>
    <property type="evidence" value="ECO:0007669"/>
    <property type="project" value="InterPro"/>
</dbReference>
<keyword evidence="2" id="KW-0812">Transmembrane</keyword>
<dbReference type="Gene3D" id="1.20.1600.10">
    <property type="entry name" value="Outer membrane efflux proteins (OEP)"/>
    <property type="match status" value="1"/>
</dbReference>
<dbReference type="Proteomes" id="UP000266302">
    <property type="component" value="Unassembled WGS sequence"/>
</dbReference>
<accession>A0A398CFF1</accession>
<dbReference type="AlphaFoldDB" id="A0A398CFF1"/>